<evidence type="ECO:0000313" key="2">
    <source>
        <dbReference type="EMBL" id="KAL3307532.1"/>
    </source>
</evidence>
<sequence>MNNSQMKLLDGWTMLHYAASSGFDEIVRVFLHFKADMFVTDKKNWNPLHYAIIEGHLNVVRTYVHHDRGSLHHVENTGDTCLHLACTRNNTDIFDLICNEDVSLIDKCNRLNQSPLHSAAIHNCHDIAHQLIERGANLNPCDEKGQTPLFLAVKNNSTATIQILLQENAMIDNHSLFITVEKNDLDALKILLRHMEGFQTLVNKRDDMGCTILHIAAQNGHRRVVKALLKEHPELLGKHDDARNTALHTAAEAGHVSVVKCLLMEKIEFNARNRSKKSALDLAALNGHLAIVQILVSKTEMTYESEVEISDMLNTALQSACESNQAKIVRFLLKKNADPSYIKDGTDYNALDLALDNDARYFT</sequence>
<gene>
    <name evidence="2" type="ORF">Ciccas_013951</name>
</gene>
<keyword evidence="3" id="KW-1185">Reference proteome</keyword>
<protein>
    <submittedName>
        <fullName evidence="2">Uncharacterized protein</fullName>
    </submittedName>
</protein>
<accession>A0ABD2PJ96</accession>
<evidence type="ECO:0000256" key="1">
    <source>
        <dbReference type="PROSITE-ProRule" id="PRU00023"/>
    </source>
</evidence>
<feature type="repeat" description="ANK" evidence="1">
    <location>
        <begin position="242"/>
        <end position="274"/>
    </location>
</feature>
<keyword evidence="1" id="KW-0040">ANK repeat</keyword>
<dbReference type="PANTHER" id="PTHR24121">
    <property type="entry name" value="NO MECHANORECEPTOR POTENTIAL C, ISOFORM D-RELATED"/>
    <property type="match status" value="1"/>
</dbReference>
<organism evidence="2 3">
    <name type="scientific">Cichlidogyrus casuarinus</name>
    <dbReference type="NCBI Taxonomy" id="1844966"/>
    <lineage>
        <taxon>Eukaryota</taxon>
        <taxon>Metazoa</taxon>
        <taxon>Spiralia</taxon>
        <taxon>Lophotrochozoa</taxon>
        <taxon>Platyhelminthes</taxon>
        <taxon>Monogenea</taxon>
        <taxon>Monopisthocotylea</taxon>
        <taxon>Dactylogyridea</taxon>
        <taxon>Ancyrocephalidae</taxon>
        <taxon>Cichlidogyrus</taxon>
    </lineage>
</organism>
<dbReference type="Gene3D" id="1.25.40.20">
    <property type="entry name" value="Ankyrin repeat-containing domain"/>
    <property type="match status" value="4"/>
</dbReference>
<dbReference type="PROSITE" id="PS50088">
    <property type="entry name" value="ANK_REPEAT"/>
    <property type="match status" value="5"/>
</dbReference>
<feature type="repeat" description="ANK" evidence="1">
    <location>
        <begin position="10"/>
        <end position="42"/>
    </location>
</feature>
<dbReference type="SUPFAM" id="SSF48403">
    <property type="entry name" value="Ankyrin repeat"/>
    <property type="match status" value="1"/>
</dbReference>
<feature type="repeat" description="ANK" evidence="1">
    <location>
        <begin position="208"/>
        <end position="240"/>
    </location>
</feature>
<dbReference type="Pfam" id="PF00023">
    <property type="entry name" value="Ank"/>
    <property type="match status" value="1"/>
</dbReference>
<dbReference type="AlphaFoldDB" id="A0ABD2PJ96"/>
<proteinExistence type="predicted"/>
<feature type="repeat" description="ANK" evidence="1">
    <location>
        <begin position="111"/>
        <end position="143"/>
    </location>
</feature>
<dbReference type="PROSITE" id="PS50297">
    <property type="entry name" value="ANK_REP_REGION"/>
    <property type="match status" value="5"/>
</dbReference>
<dbReference type="EMBL" id="JBJKFK010007114">
    <property type="protein sequence ID" value="KAL3307532.1"/>
    <property type="molecule type" value="Genomic_DNA"/>
</dbReference>
<feature type="repeat" description="ANK" evidence="1">
    <location>
        <begin position="144"/>
        <end position="176"/>
    </location>
</feature>
<name>A0ABD2PJ96_9PLAT</name>
<dbReference type="InterPro" id="IPR002110">
    <property type="entry name" value="Ankyrin_rpt"/>
</dbReference>
<dbReference type="SMART" id="SM00248">
    <property type="entry name" value="ANK"/>
    <property type="match status" value="9"/>
</dbReference>
<reference evidence="2 3" key="1">
    <citation type="submission" date="2024-11" db="EMBL/GenBank/DDBJ databases">
        <title>Adaptive evolution of stress response genes in parasites aligns with host niche diversity.</title>
        <authorList>
            <person name="Hahn C."/>
            <person name="Resl P."/>
        </authorList>
    </citation>
    <scope>NUCLEOTIDE SEQUENCE [LARGE SCALE GENOMIC DNA]</scope>
    <source>
        <strain evidence="2">EGGRZ-B1_66</strain>
        <tissue evidence="2">Body</tissue>
    </source>
</reference>
<dbReference type="InterPro" id="IPR036770">
    <property type="entry name" value="Ankyrin_rpt-contain_sf"/>
</dbReference>
<comment type="caution">
    <text evidence="2">The sequence shown here is derived from an EMBL/GenBank/DDBJ whole genome shotgun (WGS) entry which is preliminary data.</text>
</comment>
<dbReference type="Proteomes" id="UP001626550">
    <property type="component" value="Unassembled WGS sequence"/>
</dbReference>
<evidence type="ECO:0000313" key="3">
    <source>
        <dbReference type="Proteomes" id="UP001626550"/>
    </source>
</evidence>
<dbReference type="PANTHER" id="PTHR24121:SF23">
    <property type="entry name" value="NO MECHANORECEPTOR POTENTIAL C, ISOFORM H"/>
    <property type="match status" value="1"/>
</dbReference>
<dbReference type="Pfam" id="PF12796">
    <property type="entry name" value="Ank_2"/>
    <property type="match status" value="4"/>
</dbReference>